<dbReference type="Proteomes" id="UP001177003">
    <property type="component" value="Chromosome 1"/>
</dbReference>
<dbReference type="PROSITE" id="PS50172">
    <property type="entry name" value="BRCT"/>
    <property type="match status" value="1"/>
</dbReference>
<dbReference type="CDD" id="cd00027">
    <property type="entry name" value="BRCT"/>
    <property type="match status" value="1"/>
</dbReference>
<evidence type="ECO:0000256" key="1">
    <source>
        <dbReference type="ARBA" id="ARBA00022737"/>
    </source>
</evidence>
<protein>
    <recommendedName>
        <fullName evidence="2">BRCT domain-containing protein</fullName>
    </recommendedName>
</protein>
<dbReference type="GO" id="GO:0007095">
    <property type="term" value="P:mitotic G2 DNA damage checkpoint signaling"/>
    <property type="evidence" value="ECO:0007669"/>
    <property type="project" value="TreeGrafter"/>
</dbReference>
<dbReference type="InterPro" id="IPR036420">
    <property type="entry name" value="BRCT_dom_sf"/>
</dbReference>
<dbReference type="PANTHER" id="PTHR13561">
    <property type="entry name" value="DNA REPLICATION REGULATOR DPB11-RELATED"/>
    <property type="match status" value="1"/>
</dbReference>
<dbReference type="Pfam" id="PF00533">
    <property type="entry name" value="BRCT"/>
    <property type="match status" value="1"/>
</dbReference>
<dbReference type="GO" id="GO:0006270">
    <property type="term" value="P:DNA replication initiation"/>
    <property type="evidence" value="ECO:0007669"/>
    <property type="project" value="TreeGrafter"/>
</dbReference>
<feature type="domain" description="BRCT" evidence="2">
    <location>
        <begin position="85"/>
        <end position="139"/>
    </location>
</feature>
<reference evidence="3" key="1">
    <citation type="submission" date="2023-04" db="EMBL/GenBank/DDBJ databases">
        <authorList>
            <person name="Vijverberg K."/>
            <person name="Xiong W."/>
            <person name="Schranz E."/>
        </authorList>
    </citation>
    <scope>NUCLEOTIDE SEQUENCE</scope>
</reference>
<dbReference type="GO" id="GO:0033314">
    <property type="term" value="P:mitotic DNA replication checkpoint signaling"/>
    <property type="evidence" value="ECO:0007669"/>
    <property type="project" value="TreeGrafter"/>
</dbReference>
<gene>
    <name evidence="3" type="ORF">LSALG_LOCUS7194</name>
</gene>
<dbReference type="EMBL" id="OX465077">
    <property type="protein sequence ID" value="CAI9266652.1"/>
    <property type="molecule type" value="Genomic_DNA"/>
</dbReference>
<proteinExistence type="predicted"/>
<accession>A0AA35VS61</accession>
<keyword evidence="1" id="KW-0677">Repeat</keyword>
<evidence type="ECO:0000313" key="3">
    <source>
        <dbReference type="EMBL" id="CAI9266652.1"/>
    </source>
</evidence>
<dbReference type="SUPFAM" id="SSF52113">
    <property type="entry name" value="BRCT domain"/>
    <property type="match status" value="1"/>
</dbReference>
<sequence length="139" mass="15648">MMRKTTFKGANVFISRNLVPPEIFDSLHDVLKDNGAEIFLCCDPSRNGPDDYHVIASRDHEKFNDLRQKGCNLLGMTVSLPFQNEIDKLVTAMGGLLQSKASSDINFVIVKNVLAGKYKWALNNLKKPIIVSENWVHQC</sequence>
<dbReference type="AlphaFoldDB" id="A0AA35VS61"/>
<dbReference type="PANTHER" id="PTHR13561:SF20">
    <property type="entry name" value="DNA TOPOISOMERASE 2-BINDING PROTEIN 1"/>
    <property type="match status" value="1"/>
</dbReference>
<name>A0AA35VS61_LACSI</name>
<organism evidence="3 4">
    <name type="scientific">Lactuca saligna</name>
    <name type="common">Willowleaf lettuce</name>
    <dbReference type="NCBI Taxonomy" id="75948"/>
    <lineage>
        <taxon>Eukaryota</taxon>
        <taxon>Viridiplantae</taxon>
        <taxon>Streptophyta</taxon>
        <taxon>Embryophyta</taxon>
        <taxon>Tracheophyta</taxon>
        <taxon>Spermatophyta</taxon>
        <taxon>Magnoliopsida</taxon>
        <taxon>eudicotyledons</taxon>
        <taxon>Gunneridae</taxon>
        <taxon>Pentapetalae</taxon>
        <taxon>asterids</taxon>
        <taxon>campanulids</taxon>
        <taxon>Asterales</taxon>
        <taxon>Asteraceae</taxon>
        <taxon>Cichorioideae</taxon>
        <taxon>Cichorieae</taxon>
        <taxon>Lactucinae</taxon>
        <taxon>Lactuca</taxon>
    </lineage>
</organism>
<dbReference type="Gene3D" id="3.40.50.10190">
    <property type="entry name" value="BRCT domain"/>
    <property type="match status" value="1"/>
</dbReference>
<evidence type="ECO:0000259" key="2">
    <source>
        <dbReference type="PROSITE" id="PS50172"/>
    </source>
</evidence>
<dbReference type="InterPro" id="IPR001357">
    <property type="entry name" value="BRCT_dom"/>
</dbReference>
<evidence type="ECO:0000313" key="4">
    <source>
        <dbReference type="Proteomes" id="UP001177003"/>
    </source>
</evidence>
<keyword evidence="4" id="KW-1185">Reference proteome</keyword>